<evidence type="ECO:0000256" key="6">
    <source>
        <dbReference type="ARBA" id="ARBA00052005"/>
    </source>
</evidence>
<evidence type="ECO:0000313" key="11">
    <source>
        <dbReference type="Proteomes" id="UP000283458"/>
    </source>
</evidence>
<evidence type="ECO:0000256" key="5">
    <source>
        <dbReference type="ARBA" id="ARBA00023270"/>
    </source>
</evidence>
<feature type="active site" description="Nucleophile" evidence="9">
    <location>
        <position position="19"/>
    </location>
</feature>
<dbReference type="Proteomes" id="UP000283458">
    <property type="component" value="Unassembled WGS sequence"/>
</dbReference>
<proteinExistence type="inferred from homology"/>
<comment type="caution">
    <text evidence="10">The sequence shown here is derived from an EMBL/GenBank/DDBJ whole genome shotgun (WGS) entry which is preliminary data.</text>
</comment>
<evidence type="ECO:0000313" key="10">
    <source>
        <dbReference type="EMBL" id="RJF81936.1"/>
    </source>
</evidence>
<accession>A0A418VXR9</accession>
<dbReference type="GO" id="GO:0000287">
    <property type="term" value="F:magnesium ion binding"/>
    <property type="evidence" value="ECO:0007669"/>
    <property type="project" value="UniProtKB-UniRule"/>
</dbReference>
<evidence type="ECO:0000256" key="4">
    <source>
        <dbReference type="ARBA" id="ARBA00022842"/>
    </source>
</evidence>
<evidence type="ECO:0000256" key="9">
    <source>
        <dbReference type="HAMAP-Rule" id="MF_01375"/>
    </source>
</evidence>
<dbReference type="NCBIfam" id="TIGR01422">
    <property type="entry name" value="phosphonatase"/>
    <property type="match status" value="1"/>
</dbReference>
<feature type="binding site" evidence="9">
    <location>
        <position position="21"/>
    </location>
    <ligand>
        <name>Mg(2+)</name>
        <dbReference type="ChEBI" id="CHEBI:18420"/>
    </ligand>
</feature>
<dbReference type="OrthoDB" id="5504491at2"/>
<dbReference type="SFLD" id="SFLDG01135">
    <property type="entry name" value="C1.5.6:_HAD__Beta-PGM__Phospha"/>
    <property type="match status" value="1"/>
</dbReference>
<evidence type="ECO:0000256" key="2">
    <source>
        <dbReference type="ARBA" id="ARBA00022723"/>
    </source>
</evidence>
<organism evidence="10 11">
    <name type="scientific">Azospirillum cavernae</name>
    <dbReference type="NCBI Taxonomy" id="2320860"/>
    <lineage>
        <taxon>Bacteria</taxon>
        <taxon>Pseudomonadati</taxon>
        <taxon>Pseudomonadota</taxon>
        <taxon>Alphaproteobacteria</taxon>
        <taxon>Rhodospirillales</taxon>
        <taxon>Azospirillaceae</taxon>
        <taxon>Azospirillum</taxon>
    </lineage>
</organism>
<feature type="active site" description="Schiff-base intermediate with substrate" evidence="9">
    <location>
        <position position="60"/>
    </location>
</feature>
<name>A0A418VXR9_9PROT</name>
<reference evidence="10 11" key="1">
    <citation type="submission" date="2018-09" db="EMBL/GenBank/DDBJ databases">
        <authorList>
            <person name="Zhu H."/>
        </authorList>
    </citation>
    <scope>NUCLEOTIDE SEQUENCE [LARGE SCALE GENOMIC DNA]</scope>
    <source>
        <strain evidence="10 11">K2W22B-5</strain>
    </source>
</reference>
<dbReference type="InterPro" id="IPR036412">
    <property type="entry name" value="HAD-like_sf"/>
</dbReference>
<keyword evidence="5 9" id="KW-0704">Schiff base</keyword>
<dbReference type="EC" id="3.11.1.1" evidence="8 9"/>
<dbReference type="EMBL" id="QYUL01000002">
    <property type="protein sequence ID" value="RJF81936.1"/>
    <property type="molecule type" value="Genomic_DNA"/>
</dbReference>
<dbReference type="SFLD" id="SFLDG01129">
    <property type="entry name" value="C1.5:_HAD__Beta-PGM__Phosphata"/>
    <property type="match status" value="1"/>
</dbReference>
<evidence type="ECO:0000256" key="3">
    <source>
        <dbReference type="ARBA" id="ARBA00022801"/>
    </source>
</evidence>
<dbReference type="SUPFAM" id="SSF56784">
    <property type="entry name" value="HAD-like"/>
    <property type="match status" value="1"/>
</dbReference>
<comment type="catalytic activity">
    <reaction evidence="6 9">
        <text>phosphonoacetaldehyde + H2O = acetaldehyde + phosphate + H(+)</text>
        <dbReference type="Rhea" id="RHEA:18905"/>
        <dbReference type="ChEBI" id="CHEBI:15343"/>
        <dbReference type="ChEBI" id="CHEBI:15377"/>
        <dbReference type="ChEBI" id="CHEBI:15378"/>
        <dbReference type="ChEBI" id="CHEBI:43474"/>
        <dbReference type="ChEBI" id="CHEBI:58383"/>
        <dbReference type="EC" id="3.11.1.1"/>
    </reaction>
</comment>
<comment type="cofactor">
    <cofactor evidence="9">
        <name>Mg(2+)</name>
        <dbReference type="ChEBI" id="CHEBI:18420"/>
    </cofactor>
    <text evidence="9">Binds 1 Mg(2+) ion per subunit.</text>
</comment>
<dbReference type="GO" id="GO:0008967">
    <property type="term" value="F:phosphoglycolate phosphatase activity"/>
    <property type="evidence" value="ECO:0007669"/>
    <property type="project" value="TreeGrafter"/>
</dbReference>
<feature type="binding site" evidence="9">
    <location>
        <position position="19"/>
    </location>
    <ligand>
        <name>Mg(2+)</name>
        <dbReference type="ChEBI" id="CHEBI:18420"/>
    </ligand>
</feature>
<evidence type="ECO:0000256" key="1">
    <source>
        <dbReference type="ARBA" id="ARBA00011738"/>
    </source>
</evidence>
<sequence>MTVTYTRRYTGPLQAAILDWAGTTVDFGCLAPAGAFMEAFARSGVEITLEQARAPMGMAKWHHIQAITRMPAVADLWASVHGAAPTDEDVNHLYNTFLPLQVAVVEQHADVIPGAVEAVAALRARGLKIGSTTGYPRPVMDVVQRVAAEQGYSPDVVVCAGETPTGRPGPSMALRCVIELSISPVEACVKIGDTVVDVEEGLNAGMWSIGVTDTGNEIGLPQAEWEALPADRRDALRRTAADRLARAGAHYVVRSLADAVPLLDLIDARLARGEKP</sequence>
<protein>
    <recommendedName>
        <fullName evidence="8 9">Phosphonoacetaldehyde hydrolase</fullName>
        <shortName evidence="9">Phosphonatase</shortName>
        <ecNumber evidence="8 9">3.11.1.1</ecNumber>
    </recommendedName>
    <alternativeName>
        <fullName evidence="9">Phosphonoacetaldehyde phosphonohydrolase</fullName>
    </alternativeName>
</protein>
<comment type="function">
    <text evidence="7 9">Involved in phosphonate degradation.</text>
</comment>
<dbReference type="HAMAP" id="MF_01375">
    <property type="entry name" value="PhnX"/>
    <property type="match status" value="1"/>
</dbReference>
<gene>
    <name evidence="9" type="primary">phnX</name>
    <name evidence="10" type="ORF">D3877_17730</name>
</gene>
<dbReference type="Gene3D" id="1.10.150.240">
    <property type="entry name" value="Putative phosphatase, domain 2"/>
    <property type="match status" value="1"/>
</dbReference>
<keyword evidence="2 9" id="KW-0479">Metal-binding</keyword>
<dbReference type="PANTHER" id="PTHR43434">
    <property type="entry name" value="PHOSPHOGLYCOLATE PHOSPHATASE"/>
    <property type="match status" value="1"/>
</dbReference>
<comment type="similarity">
    <text evidence="9">Belongs to the HAD-like hydrolase superfamily. PhnX family.</text>
</comment>
<dbReference type="RefSeq" id="WP_119832018.1">
    <property type="nucleotide sequence ID" value="NZ_QYUL01000002.1"/>
</dbReference>
<keyword evidence="4 9" id="KW-0460">Magnesium</keyword>
<dbReference type="GO" id="GO:0050194">
    <property type="term" value="F:phosphonoacetaldehyde hydrolase activity"/>
    <property type="evidence" value="ECO:0007669"/>
    <property type="project" value="UniProtKB-UniRule"/>
</dbReference>
<dbReference type="PANTHER" id="PTHR43434:SF19">
    <property type="entry name" value="PHOSPHONOACETALDEHYDE HYDROLASE"/>
    <property type="match status" value="1"/>
</dbReference>
<dbReference type="CDD" id="cd02586">
    <property type="entry name" value="HAD_PHN"/>
    <property type="match status" value="1"/>
</dbReference>
<dbReference type="GO" id="GO:0006281">
    <property type="term" value="P:DNA repair"/>
    <property type="evidence" value="ECO:0007669"/>
    <property type="project" value="TreeGrafter"/>
</dbReference>
<dbReference type="InterPro" id="IPR006323">
    <property type="entry name" value="Phosphonoacetald_hydro"/>
</dbReference>
<dbReference type="AlphaFoldDB" id="A0A418VXR9"/>
<keyword evidence="11" id="KW-1185">Reference proteome</keyword>
<dbReference type="FunFam" id="1.10.150.240:FF:000006">
    <property type="entry name" value="Phosphonoacetaldehyde hydrolase"/>
    <property type="match status" value="1"/>
</dbReference>
<dbReference type="InterPro" id="IPR023214">
    <property type="entry name" value="HAD_sf"/>
</dbReference>
<dbReference type="GO" id="GO:0019700">
    <property type="term" value="P:organic phosphonate catabolic process"/>
    <property type="evidence" value="ECO:0007669"/>
    <property type="project" value="InterPro"/>
</dbReference>
<keyword evidence="3 9" id="KW-0378">Hydrolase</keyword>
<dbReference type="Gene3D" id="3.40.50.1000">
    <property type="entry name" value="HAD superfamily/HAD-like"/>
    <property type="match status" value="1"/>
</dbReference>
<dbReference type="GO" id="GO:0005829">
    <property type="term" value="C:cytosol"/>
    <property type="evidence" value="ECO:0007669"/>
    <property type="project" value="TreeGrafter"/>
</dbReference>
<feature type="binding site" evidence="9">
    <location>
        <position position="193"/>
    </location>
    <ligand>
        <name>Mg(2+)</name>
        <dbReference type="ChEBI" id="CHEBI:18420"/>
    </ligand>
</feature>
<dbReference type="InterPro" id="IPR023198">
    <property type="entry name" value="PGP-like_dom2"/>
</dbReference>
<dbReference type="InterPro" id="IPR050155">
    <property type="entry name" value="HAD-like_hydrolase_sf"/>
</dbReference>
<dbReference type="SFLD" id="SFLDS00003">
    <property type="entry name" value="Haloacid_Dehalogenase"/>
    <property type="match status" value="1"/>
</dbReference>
<comment type="subunit">
    <text evidence="1 9">Homodimer.</text>
</comment>
<evidence type="ECO:0000256" key="8">
    <source>
        <dbReference type="ARBA" id="ARBA00066472"/>
    </source>
</evidence>
<dbReference type="Pfam" id="PF00702">
    <property type="entry name" value="Hydrolase"/>
    <property type="match status" value="1"/>
</dbReference>
<evidence type="ECO:0000256" key="7">
    <source>
        <dbReference type="ARBA" id="ARBA00056573"/>
    </source>
</evidence>